<dbReference type="SUPFAM" id="SSF46689">
    <property type="entry name" value="Homeodomain-like"/>
    <property type="match status" value="2"/>
</dbReference>
<dbReference type="GO" id="GO:0043565">
    <property type="term" value="F:sequence-specific DNA binding"/>
    <property type="evidence" value="ECO:0007669"/>
    <property type="project" value="InterPro"/>
</dbReference>
<protein>
    <submittedName>
        <fullName evidence="5">HTH-type transcriptional activator RhaS</fullName>
    </submittedName>
</protein>
<gene>
    <name evidence="5" type="primary">rhaS_104</name>
    <name evidence="5" type="ORF">SDC9_136138</name>
</gene>
<feature type="domain" description="HTH araC/xylS-type" evidence="4">
    <location>
        <begin position="148"/>
        <end position="246"/>
    </location>
</feature>
<evidence type="ECO:0000259" key="4">
    <source>
        <dbReference type="PROSITE" id="PS01124"/>
    </source>
</evidence>
<dbReference type="InterPro" id="IPR018060">
    <property type="entry name" value="HTH_AraC"/>
</dbReference>
<organism evidence="5">
    <name type="scientific">bioreactor metagenome</name>
    <dbReference type="NCBI Taxonomy" id="1076179"/>
    <lineage>
        <taxon>unclassified sequences</taxon>
        <taxon>metagenomes</taxon>
        <taxon>ecological metagenomes</taxon>
    </lineage>
</organism>
<dbReference type="PROSITE" id="PS01124">
    <property type="entry name" value="HTH_ARAC_FAMILY_2"/>
    <property type="match status" value="1"/>
</dbReference>
<evidence type="ECO:0000256" key="3">
    <source>
        <dbReference type="ARBA" id="ARBA00023163"/>
    </source>
</evidence>
<dbReference type="Gene3D" id="3.40.50.2300">
    <property type="match status" value="2"/>
</dbReference>
<keyword evidence="3" id="KW-0804">Transcription</keyword>
<dbReference type="SMART" id="SM00342">
    <property type="entry name" value="HTH_ARAC"/>
    <property type="match status" value="1"/>
</dbReference>
<name>A0A645DHS3_9ZZZZ</name>
<dbReference type="SUPFAM" id="SSF53822">
    <property type="entry name" value="Periplasmic binding protein-like I"/>
    <property type="match status" value="1"/>
</dbReference>
<keyword evidence="2" id="KW-0238">DNA-binding</keyword>
<comment type="caution">
    <text evidence="5">The sequence shown here is derived from an EMBL/GenBank/DDBJ whole genome shotgun (WGS) entry which is preliminary data.</text>
</comment>
<evidence type="ECO:0000256" key="1">
    <source>
        <dbReference type="ARBA" id="ARBA00023015"/>
    </source>
</evidence>
<dbReference type="Gene3D" id="1.10.10.60">
    <property type="entry name" value="Homeodomain-like"/>
    <property type="match status" value="1"/>
</dbReference>
<dbReference type="PANTHER" id="PTHR46796:SF7">
    <property type="entry name" value="ARAC FAMILY TRANSCRIPTIONAL REGULATOR"/>
    <property type="match status" value="1"/>
</dbReference>
<dbReference type="PROSITE" id="PS00041">
    <property type="entry name" value="HTH_ARAC_FAMILY_1"/>
    <property type="match status" value="1"/>
</dbReference>
<dbReference type="AlphaFoldDB" id="A0A645DHS3"/>
<dbReference type="GO" id="GO:0003700">
    <property type="term" value="F:DNA-binding transcription factor activity"/>
    <property type="evidence" value="ECO:0007669"/>
    <property type="project" value="InterPro"/>
</dbReference>
<accession>A0A645DHS3</accession>
<dbReference type="InterPro" id="IPR009057">
    <property type="entry name" value="Homeodomain-like_sf"/>
</dbReference>
<dbReference type="InterPro" id="IPR050204">
    <property type="entry name" value="AraC_XylS_family_regulators"/>
</dbReference>
<sequence length="250" mass="28507">MQQVLAERGAALHLLRTGRLFDFDRDYRERIQELKRFLAGIQRPFALILASSRLLALLYRVLTEMEIRVPEEVAVLANTDDWSVTENAIVPTSYIGGEFQELSSRMLELLDRMMEGERVPEKMVYAVSSGIVSRRSTDTLAVSDLRLARAVSFLLQNYMNCISIRDAAEVAGVSNGMLIRFFRNHFGTSPLRFLNEIRLNRIRHLLDSTDLTLAEIARQTGYGSDMALSLAFRRETGGTPGTYRNSRRRR</sequence>
<dbReference type="Pfam" id="PF13377">
    <property type="entry name" value="Peripla_BP_3"/>
    <property type="match status" value="1"/>
</dbReference>
<dbReference type="InterPro" id="IPR046335">
    <property type="entry name" value="LacI/GalR-like_sensor"/>
</dbReference>
<reference evidence="5" key="1">
    <citation type="submission" date="2019-08" db="EMBL/GenBank/DDBJ databases">
        <authorList>
            <person name="Kucharzyk K."/>
            <person name="Murdoch R.W."/>
            <person name="Higgins S."/>
            <person name="Loffler F."/>
        </authorList>
    </citation>
    <scope>NUCLEOTIDE SEQUENCE</scope>
</reference>
<dbReference type="Pfam" id="PF12833">
    <property type="entry name" value="HTH_18"/>
    <property type="match status" value="1"/>
</dbReference>
<keyword evidence="1" id="KW-0805">Transcription regulation</keyword>
<evidence type="ECO:0000256" key="2">
    <source>
        <dbReference type="ARBA" id="ARBA00023125"/>
    </source>
</evidence>
<evidence type="ECO:0000313" key="5">
    <source>
        <dbReference type="EMBL" id="MPM89030.1"/>
    </source>
</evidence>
<dbReference type="InterPro" id="IPR018062">
    <property type="entry name" value="HTH_AraC-typ_CS"/>
</dbReference>
<dbReference type="EMBL" id="VSSQ01036524">
    <property type="protein sequence ID" value="MPM89030.1"/>
    <property type="molecule type" value="Genomic_DNA"/>
</dbReference>
<dbReference type="InterPro" id="IPR028082">
    <property type="entry name" value="Peripla_BP_I"/>
</dbReference>
<proteinExistence type="predicted"/>
<dbReference type="PANTHER" id="PTHR46796">
    <property type="entry name" value="HTH-TYPE TRANSCRIPTIONAL ACTIVATOR RHAS-RELATED"/>
    <property type="match status" value="1"/>
</dbReference>